<dbReference type="SUPFAM" id="SSF56553">
    <property type="entry name" value="Insert subdomain of RNA polymerase alpha subunit"/>
    <property type="match status" value="1"/>
</dbReference>
<evidence type="ECO:0000313" key="1">
    <source>
        <dbReference type="EMBL" id="OAY40265.1"/>
    </source>
</evidence>
<protein>
    <submittedName>
        <fullName evidence="1">Uncharacterized protein</fullName>
    </submittedName>
</protein>
<organism evidence="1">
    <name type="scientific">Manihot esculenta</name>
    <name type="common">Cassava</name>
    <name type="synonym">Jatropha manihot</name>
    <dbReference type="NCBI Taxonomy" id="3983"/>
    <lineage>
        <taxon>Eukaryota</taxon>
        <taxon>Viridiplantae</taxon>
        <taxon>Streptophyta</taxon>
        <taxon>Embryophyta</taxon>
        <taxon>Tracheophyta</taxon>
        <taxon>Spermatophyta</taxon>
        <taxon>Magnoliopsida</taxon>
        <taxon>eudicotyledons</taxon>
        <taxon>Gunneridae</taxon>
        <taxon>Pentapetalae</taxon>
        <taxon>rosids</taxon>
        <taxon>fabids</taxon>
        <taxon>Malpighiales</taxon>
        <taxon>Euphorbiaceae</taxon>
        <taxon>Crotonoideae</taxon>
        <taxon>Manihoteae</taxon>
        <taxon>Manihot</taxon>
    </lineage>
</organism>
<dbReference type="EMBL" id="CM004395">
    <property type="protein sequence ID" value="OAY40265.1"/>
    <property type="molecule type" value="Genomic_DNA"/>
</dbReference>
<gene>
    <name evidence="1" type="ORF">MANES_09G008500</name>
</gene>
<dbReference type="Gene3D" id="2.170.120.12">
    <property type="entry name" value="DNA-directed RNA polymerase, insert domain"/>
    <property type="match status" value="1"/>
</dbReference>
<dbReference type="AlphaFoldDB" id="A0A2C9V6K7"/>
<name>A0A2C9V6K7_MANES</name>
<reference evidence="1" key="1">
    <citation type="submission" date="2016-02" db="EMBL/GenBank/DDBJ databases">
        <title>WGS assembly of Manihot esculenta.</title>
        <authorList>
            <person name="Bredeson J.V."/>
            <person name="Prochnik S.E."/>
            <person name="Lyons J.B."/>
            <person name="Schmutz J."/>
            <person name="Grimwood J."/>
            <person name="Vrebalov J."/>
            <person name="Bart R.S."/>
            <person name="Amuge T."/>
            <person name="Ferguson M.E."/>
            <person name="Green R."/>
            <person name="Putnam N."/>
            <person name="Stites J."/>
            <person name="Rounsley S."/>
            <person name="Rokhsar D.S."/>
        </authorList>
    </citation>
    <scope>NUCLEOTIDE SEQUENCE [LARGE SCALE GENOMIC DNA]</scope>
    <source>
        <tissue evidence="1">Leaf</tissue>
    </source>
</reference>
<proteinExistence type="predicted"/>
<accession>A0A2C9V6K7</accession>
<sequence>MVREKITISTQTIYERPWRNKETCITRAKSEKIPHEFSTITGIQESIHEILMNLKEIVLRSNLYGTCDTFICVKGPHIASLTKTIDLCIKLQIKRNRGYRIKPTNNFNFKTRVIL</sequence>
<dbReference type="InterPro" id="IPR036643">
    <property type="entry name" value="RNApol_insert_sf"/>
</dbReference>
<dbReference type="STRING" id="3983.A0A2C9V6K7"/>